<evidence type="ECO:0000259" key="2">
    <source>
        <dbReference type="SMART" id="SM01042"/>
    </source>
</evidence>
<feature type="transmembrane region" description="Helical" evidence="1">
    <location>
        <begin position="375"/>
        <end position="396"/>
    </location>
</feature>
<dbReference type="SMART" id="SM01042">
    <property type="entry name" value="Brr6_like_C_C"/>
    <property type="match status" value="1"/>
</dbReference>
<dbReference type="PANTHER" id="PTHR28136">
    <property type="entry name" value="NUCLEUS EXPORT PROTEIN BRR6"/>
    <property type="match status" value="1"/>
</dbReference>
<dbReference type="InterPro" id="IPR018767">
    <property type="entry name" value="Brl1/Brr6_dom"/>
</dbReference>
<reference evidence="3 4" key="1">
    <citation type="journal article" date="2011" name="Proc. Natl. Acad. Sci. U.S.A.">
        <title>Comparative genomics of xylose-fermenting fungi for enhanced biofuel production.</title>
        <authorList>
            <person name="Wohlbach D.J."/>
            <person name="Kuo A."/>
            <person name="Sato T.K."/>
            <person name="Potts K.M."/>
            <person name="Salamov A.A."/>
            <person name="LaButti K.M."/>
            <person name="Sun H."/>
            <person name="Clum A."/>
            <person name="Pangilinan J.L."/>
            <person name="Lindquist E.A."/>
            <person name="Lucas S."/>
            <person name="Lapidus A."/>
            <person name="Jin M."/>
            <person name="Gunawan C."/>
            <person name="Balan V."/>
            <person name="Dale B.E."/>
            <person name="Jeffries T.W."/>
            <person name="Zinkel R."/>
            <person name="Barry K.W."/>
            <person name="Grigoriev I.V."/>
            <person name="Gasch A.P."/>
        </authorList>
    </citation>
    <scope>NUCLEOTIDE SEQUENCE [LARGE SCALE GENOMIC DNA]</scope>
    <source>
        <strain evidence="4">ATCC 10573 / BCRC 21748 / CBS 615 / JCM 9827 / NBRC 10315 / NRRL Y-1498 / VKM Y-70</strain>
    </source>
</reference>
<evidence type="ECO:0000256" key="1">
    <source>
        <dbReference type="SAM" id="Phobius"/>
    </source>
</evidence>
<dbReference type="AlphaFoldDB" id="G3B317"/>
<dbReference type="EMBL" id="GL996521">
    <property type="protein sequence ID" value="EGV64058.1"/>
    <property type="molecule type" value="Genomic_DNA"/>
</dbReference>
<dbReference type="GO" id="GO:0055088">
    <property type="term" value="P:lipid homeostasis"/>
    <property type="evidence" value="ECO:0007669"/>
    <property type="project" value="InterPro"/>
</dbReference>
<keyword evidence="1" id="KW-0472">Membrane</keyword>
<keyword evidence="1" id="KW-1133">Transmembrane helix</keyword>
<dbReference type="PANTHER" id="PTHR28136:SF1">
    <property type="entry name" value="NUCLEUS EXPORT PROTEIN BRL1"/>
    <property type="match status" value="1"/>
</dbReference>
<sequence>MDIDGSLSALSISEFQTAVDIDTSISSDAMEVDSISDLHNDVSSIETIREHDLNTSTPIKRMDIEVDAENSSFVSALSSALLSPTTVGAKYAMKLLPAPESTANEDDEIDTTTVRTLVTRHINSFSSNSDNSVFLDREPEFVYNPSKQDYDEEDIYSNSMNQSYLYRRYNRMSPTPTPIMPTTVPRDEDLSRYSNMSTPTSIQVHHHHYYCSPNKSVDTTQNDTSYMSVNSFSHSVNMLEDVKLPSPWKQESIPKEKYPYIISTYLQLSINFGVSIYGIYLIYNIIRTIRKDIDVKILQQSVQLALEIEECTKKYHDNNCSPDLIVPALEKHCSYWLSCMNQNSHPNFSGNKSSISAETLGLILNSLIEPLGFKFFVILFSFLVMVFALNFIFGFIRAKTYYGEQPTPDSAGK</sequence>
<keyword evidence="4" id="KW-1185">Reference proteome</keyword>
<feature type="domain" description="Brl1/Brr6" evidence="2">
    <location>
        <begin position="262"/>
        <end position="397"/>
    </location>
</feature>
<gene>
    <name evidence="3" type="ORF">CANTEDRAFT_134637</name>
</gene>
<dbReference type="RefSeq" id="XP_006686372.1">
    <property type="nucleotide sequence ID" value="XM_006686309.1"/>
</dbReference>
<name>G3B317_CANTC</name>
<protein>
    <recommendedName>
        <fullName evidence="2">Brl1/Brr6 domain-containing protein</fullName>
    </recommendedName>
</protein>
<dbReference type="InterPro" id="IPR040202">
    <property type="entry name" value="Brl1/Brr6"/>
</dbReference>
<dbReference type="KEGG" id="cten:18249805"/>
<dbReference type="HOGENOM" id="CLU_031411_0_0_1"/>
<feature type="transmembrane region" description="Helical" evidence="1">
    <location>
        <begin position="265"/>
        <end position="286"/>
    </location>
</feature>
<dbReference type="GeneID" id="18249805"/>
<dbReference type="eggNOG" id="KOG4503">
    <property type="taxonomic scope" value="Eukaryota"/>
</dbReference>
<dbReference type="Proteomes" id="UP000000707">
    <property type="component" value="Unassembled WGS sequence"/>
</dbReference>
<dbReference type="Pfam" id="PF10104">
    <property type="entry name" value="Brr6_like_C_C"/>
    <property type="match status" value="1"/>
</dbReference>
<dbReference type="GO" id="GO:0006998">
    <property type="term" value="P:nuclear envelope organization"/>
    <property type="evidence" value="ECO:0007669"/>
    <property type="project" value="InterPro"/>
</dbReference>
<keyword evidence="1" id="KW-0812">Transmembrane</keyword>
<organism evidence="4">
    <name type="scientific">Candida tenuis (strain ATCC 10573 / BCRC 21748 / CBS 615 / JCM 9827 / NBRC 10315 / NRRL Y-1498 / VKM Y-70)</name>
    <name type="common">Yeast</name>
    <name type="synonym">Yamadazyma tenuis</name>
    <dbReference type="NCBI Taxonomy" id="590646"/>
    <lineage>
        <taxon>Eukaryota</taxon>
        <taxon>Fungi</taxon>
        <taxon>Dikarya</taxon>
        <taxon>Ascomycota</taxon>
        <taxon>Saccharomycotina</taxon>
        <taxon>Pichiomycetes</taxon>
        <taxon>Debaryomycetaceae</taxon>
        <taxon>Yamadazyma</taxon>
    </lineage>
</organism>
<proteinExistence type="predicted"/>
<dbReference type="GO" id="GO:0031965">
    <property type="term" value="C:nuclear membrane"/>
    <property type="evidence" value="ECO:0007669"/>
    <property type="project" value="InterPro"/>
</dbReference>
<dbReference type="OrthoDB" id="5961at2759"/>
<evidence type="ECO:0000313" key="3">
    <source>
        <dbReference type="EMBL" id="EGV64058.1"/>
    </source>
</evidence>
<evidence type="ECO:0000313" key="4">
    <source>
        <dbReference type="Proteomes" id="UP000000707"/>
    </source>
</evidence>
<accession>G3B317</accession>